<reference evidence="10" key="3">
    <citation type="submission" date="2018-11" db="EMBL/GenBank/DDBJ databases">
        <authorList>
            <person name="Hwang Y.J."/>
            <person name="Hwang C.Y."/>
        </authorList>
    </citation>
    <scope>NUCLEOTIDE SEQUENCE</scope>
    <source>
        <strain evidence="10">R106</strain>
    </source>
</reference>
<evidence type="ECO:0000256" key="5">
    <source>
        <dbReference type="ARBA" id="ARBA00023136"/>
    </source>
</evidence>
<dbReference type="Proteomes" id="UP000273778">
    <property type="component" value="Chromosome"/>
</dbReference>
<evidence type="ECO:0000256" key="3">
    <source>
        <dbReference type="ARBA" id="ARBA00022692"/>
    </source>
</evidence>
<keyword evidence="3 6" id="KW-0812">Transmembrane</keyword>
<feature type="transmembrane region" description="Helical" evidence="7">
    <location>
        <begin position="36"/>
        <end position="58"/>
    </location>
</feature>
<sequence>MWFFILAELTVFAIFIIGFAVTRQLYPDMFQQGQTYLHPVAGGINTIALISSSCLVALSLNAVKHSRQDYAAALLGGALLTAGVYLAVKSWEYNELIQQGFGLSTNTYFTLYFFITAFHFMHVILGMIILGSMAYKTTRGAYQGKSLSGFESGACYWHMVDLVWIIIFPLLYVIN</sequence>
<organism evidence="10 12">
    <name type="scientific">Shewanella psychromarinicola</name>
    <dbReference type="NCBI Taxonomy" id="2487742"/>
    <lineage>
        <taxon>Bacteria</taxon>
        <taxon>Pseudomonadati</taxon>
        <taxon>Pseudomonadota</taxon>
        <taxon>Gammaproteobacteria</taxon>
        <taxon>Alteromonadales</taxon>
        <taxon>Shewanellaceae</taxon>
        <taxon>Shewanella</taxon>
    </lineage>
</organism>
<dbReference type="Gene3D" id="1.20.120.80">
    <property type="entry name" value="Cytochrome c oxidase, subunit III, four-helix bundle"/>
    <property type="match status" value="1"/>
</dbReference>
<dbReference type="KEGG" id="spsr:EGC80_18685"/>
<feature type="domain" description="Heme-copper oxidase subunit III family profile" evidence="8">
    <location>
        <begin position="1"/>
        <end position="175"/>
    </location>
</feature>
<evidence type="ECO:0000256" key="6">
    <source>
        <dbReference type="RuleBase" id="RU003376"/>
    </source>
</evidence>
<dbReference type="Pfam" id="PF00510">
    <property type="entry name" value="COX3"/>
    <property type="match status" value="1"/>
</dbReference>
<evidence type="ECO:0000256" key="4">
    <source>
        <dbReference type="ARBA" id="ARBA00022989"/>
    </source>
</evidence>
<reference evidence="12" key="2">
    <citation type="submission" date="2018-11" db="EMBL/GenBank/DDBJ databases">
        <title>Shewanella sp. R106.</title>
        <authorList>
            <person name="Hwang Y.J."/>
            <person name="Hwang C.Y."/>
        </authorList>
    </citation>
    <scope>NUCLEOTIDE SEQUENCE [LARGE SCALE GENOMIC DNA]</scope>
    <source>
        <strain evidence="12">R106</strain>
    </source>
</reference>
<keyword evidence="11" id="KW-1185">Reference proteome</keyword>
<reference evidence="9 11" key="1">
    <citation type="submission" date="2018-11" db="EMBL/GenBank/DDBJ databases">
        <title>Shewanella sp. M2.</title>
        <authorList>
            <person name="Hwang Y.J."/>
            <person name="Hwang C.Y."/>
        </authorList>
    </citation>
    <scope>NUCLEOTIDE SEQUENCE [LARGE SCALE GENOMIC DNA]</scope>
    <source>
        <strain evidence="9 11">M2</strain>
    </source>
</reference>
<evidence type="ECO:0000313" key="10">
    <source>
        <dbReference type="EMBL" id="RPA35108.1"/>
    </source>
</evidence>
<dbReference type="InterPro" id="IPR035973">
    <property type="entry name" value="Cyt_c_oxidase_su3-like_sf"/>
</dbReference>
<dbReference type="CDD" id="cd02862">
    <property type="entry name" value="NorE_like"/>
    <property type="match status" value="1"/>
</dbReference>
<dbReference type="InterPro" id="IPR024791">
    <property type="entry name" value="Cyt_c/ubiquinol_Oxase_su3"/>
</dbReference>
<dbReference type="GO" id="GO:0004129">
    <property type="term" value="F:cytochrome-c oxidase activity"/>
    <property type="evidence" value="ECO:0007669"/>
    <property type="project" value="InterPro"/>
</dbReference>
<dbReference type="Proteomes" id="UP000278855">
    <property type="component" value="Unassembled WGS sequence"/>
</dbReference>
<feature type="transmembrane region" description="Helical" evidence="7">
    <location>
        <begin position="70"/>
        <end position="88"/>
    </location>
</feature>
<dbReference type="EMBL" id="CP034073">
    <property type="protein sequence ID" value="AZG37558.1"/>
    <property type="molecule type" value="Genomic_DNA"/>
</dbReference>
<dbReference type="SUPFAM" id="SSF81452">
    <property type="entry name" value="Cytochrome c oxidase subunit III-like"/>
    <property type="match status" value="1"/>
</dbReference>
<dbReference type="InterPro" id="IPR013833">
    <property type="entry name" value="Cyt_c_oxidase_su3_a-hlx"/>
</dbReference>
<keyword evidence="4 7" id="KW-1133">Transmembrane helix</keyword>
<accession>A0A3N4EDG2</accession>
<comment type="similarity">
    <text evidence="2 6">Belongs to the cytochrome c oxidase subunit 3 family.</text>
</comment>
<feature type="transmembrane region" description="Helical" evidence="7">
    <location>
        <begin position="108"/>
        <end position="135"/>
    </location>
</feature>
<evidence type="ECO:0000256" key="2">
    <source>
        <dbReference type="ARBA" id="ARBA00010581"/>
    </source>
</evidence>
<feature type="transmembrane region" description="Helical" evidence="7">
    <location>
        <begin position="155"/>
        <end position="174"/>
    </location>
</feature>
<evidence type="ECO:0000313" key="9">
    <source>
        <dbReference type="EMBL" id="AZG37558.1"/>
    </source>
</evidence>
<protein>
    <submittedName>
        <fullName evidence="10">Cytochrome c oxidase subunit 3 family protein</fullName>
    </submittedName>
</protein>
<proteinExistence type="inferred from homology"/>
<evidence type="ECO:0000259" key="8">
    <source>
        <dbReference type="PROSITE" id="PS50253"/>
    </source>
</evidence>
<dbReference type="PANTHER" id="PTHR11403:SF6">
    <property type="entry name" value="NITRIC OXIDE REDUCTASE SUBUNIT E"/>
    <property type="match status" value="1"/>
</dbReference>
<dbReference type="GO" id="GO:0005886">
    <property type="term" value="C:plasma membrane"/>
    <property type="evidence" value="ECO:0007669"/>
    <property type="project" value="UniProtKB-SubCell"/>
</dbReference>
<dbReference type="PANTHER" id="PTHR11403">
    <property type="entry name" value="CYTOCHROME C OXIDASE SUBUNIT III"/>
    <property type="match status" value="1"/>
</dbReference>
<dbReference type="GO" id="GO:0019646">
    <property type="term" value="P:aerobic electron transport chain"/>
    <property type="evidence" value="ECO:0007669"/>
    <property type="project" value="InterPro"/>
</dbReference>
<dbReference type="AlphaFoldDB" id="A0A3N4EDG2"/>
<dbReference type="InterPro" id="IPR000298">
    <property type="entry name" value="Cyt_c_oxidase-like_su3"/>
</dbReference>
<evidence type="ECO:0000313" key="12">
    <source>
        <dbReference type="Proteomes" id="UP000278855"/>
    </source>
</evidence>
<evidence type="ECO:0000313" key="11">
    <source>
        <dbReference type="Proteomes" id="UP000273778"/>
    </source>
</evidence>
<gene>
    <name evidence="10" type="ORF">EGC77_02335</name>
    <name evidence="9" type="ORF">EGC80_18685</name>
</gene>
<keyword evidence="5 7" id="KW-0472">Membrane</keyword>
<comment type="subcellular location">
    <subcellularLocation>
        <location evidence="6">Cell membrane</location>
        <topology evidence="6">Multi-pass membrane protein</topology>
    </subcellularLocation>
    <subcellularLocation>
        <location evidence="1">Membrane</location>
        <topology evidence="1">Multi-pass membrane protein</topology>
    </subcellularLocation>
</comment>
<dbReference type="PROSITE" id="PS50253">
    <property type="entry name" value="COX3"/>
    <property type="match status" value="1"/>
</dbReference>
<dbReference type="EMBL" id="RKKB01000001">
    <property type="protein sequence ID" value="RPA35108.1"/>
    <property type="molecule type" value="Genomic_DNA"/>
</dbReference>
<name>A0A3N4EDG2_9GAMM</name>
<evidence type="ECO:0000256" key="1">
    <source>
        <dbReference type="ARBA" id="ARBA00004141"/>
    </source>
</evidence>
<evidence type="ECO:0000256" key="7">
    <source>
        <dbReference type="SAM" id="Phobius"/>
    </source>
</evidence>
<dbReference type="OrthoDB" id="9810850at2"/>